<organism evidence="2 3">
    <name type="scientific">Karstenula rhodostoma CBS 690.94</name>
    <dbReference type="NCBI Taxonomy" id="1392251"/>
    <lineage>
        <taxon>Eukaryota</taxon>
        <taxon>Fungi</taxon>
        <taxon>Dikarya</taxon>
        <taxon>Ascomycota</taxon>
        <taxon>Pezizomycotina</taxon>
        <taxon>Dothideomycetes</taxon>
        <taxon>Pleosporomycetidae</taxon>
        <taxon>Pleosporales</taxon>
        <taxon>Massarineae</taxon>
        <taxon>Didymosphaeriaceae</taxon>
        <taxon>Karstenula</taxon>
    </lineage>
</organism>
<evidence type="ECO:0000256" key="1">
    <source>
        <dbReference type="SAM" id="MobiDB-lite"/>
    </source>
</evidence>
<dbReference type="AlphaFoldDB" id="A0A9P4U8V7"/>
<dbReference type="Proteomes" id="UP000799764">
    <property type="component" value="Unassembled WGS sequence"/>
</dbReference>
<sequence>MPPALTTAPEVNCLESPEQAPLFPPRPILLRFLEESRRLEQASNRVDPSKIIMGTASPTTISIDEANIMQLQRGRACETLTTNYHDLSCGHLVTTSTGFPTPYDLKAPCASNCCRSQPTTHGTLTPFVCPVCLETLIRRNYVKTYKEFTAAGYYPDPDPAENVKKWLCCSIRLVSNFGPRIVQGMSGLFLLGDEEKFLHVNFMPSVVSDMYNRWSFESRQHQRSRSRSHQRDIRMDRVSSRVHKDRAVSRRTRLKRDRSSSERRTLSRLHQDRSPLRATMRVDLDGLAERLGDTRIGLLEDGEVDDLLQRVSKI</sequence>
<proteinExistence type="predicted"/>
<gene>
    <name evidence="2" type="ORF">P171DRAFT_445323</name>
</gene>
<dbReference type="EMBL" id="MU001503">
    <property type="protein sequence ID" value="KAF2442729.1"/>
    <property type="molecule type" value="Genomic_DNA"/>
</dbReference>
<name>A0A9P4U8V7_9PLEO</name>
<feature type="compositionally biased region" description="Basic residues" evidence="1">
    <location>
        <begin position="240"/>
        <end position="256"/>
    </location>
</feature>
<protein>
    <submittedName>
        <fullName evidence="2">Uncharacterized protein</fullName>
    </submittedName>
</protein>
<feature type="compositionally biased region" description="Basic and acidic residues" evidence="1">
    <location>
        <begin position="257"/>
        <end position="272"/>
    </location>
</feature>
<dbReference type="OrthoDB" id="3799239at2759"/>
<feature type="region of interest" description="Disordered" evidence="1">
    <location>
        <begin position="219"/>
        <end position="272"/>
    </location>
</feature>
<evidence type="ECO:0000313" key="3">
    <source>
        <dbReference type="Proteomes" id="UP000799764"/>
    </source>
</evidence>
<feature type="compositionally biased region" description="Basic and acidic residues" evidence="1">
    <location>
        <begin position="229"/>
        <end position="239"/>
    </location>
</feature>
<keyword evidence="3" id="KW-1185">Reference proteome</keyword>
<accession>A0A9P4U8V7</accession>
<comment type="caution">
    <text evidence="2">The sequence shown here is derived from an EMBL/GenBank/DDBJ whole genome shotgun (WGS) entry which is preliminary data.</text>
</comment>
<evidence type="ECO:0000313" key="2">
    <source>
        <dbReference type="EMBL" id="KAF2442729.1"/>
    </source>
</evidence>
<reference evidence="2" key="1">
    <citation type="journal article" date="2020" name="Stud. Mycol.">
        <title>101 Dothideomycetes genomes: a test case for predicting lifestyles and emergence of pathogens.</title>
        <authorList>
            <person name="Haridas S."/>
            <person name="Albert R."/>
            <person name="Binder M."/>
            <person name="Bloem J."/>
            <person name="Labutti K."/>
            <person name="Salamov A."/>
            <person name="Andreopoulos B."/>
            <person name="Baker S."/>
            <person name="Barry K."/>
            <person name="Bills G."/>
            <person name="Bluhm B."/>
            <person name="Cannon C."/>
            <person name="Castanera R."/>
            <person name="Culley D."/>
            <person name="Daum C."/>
            <person name="Ezra D."/>
            <person name="Gonzalez J."/>
            <person name="Henrissat B."/>
            <person name="Kuo A."/>
            <person name="Liang C."/>
            <person name="Lipzen A."/>
            <person name="Lutzoni F."/>
            <person name="Magnuson J."/>
            <person name="Mondo S."/>
            <person name="Nolan M."/>
            <person name="Ohm R."/>
            <person name="Pangilinan J."/>
            <person name="Park H.-J."/>
            <person name="Ramirez L."/>
            <person name="Alfaro M."/>
            <person name="Sun H."/>
            <person name="Tritt A."/>
            <person name="Yoshinaga Y."/>
            <person name="Zwiers L.-H."/>
            <person name="Turgeon B."/>
            <person name="Goodwin S."/>
            <person name="Spatafora J."/>
            <person name="Crous P."/>
            <person name="Grigoriev I."/>
        </authorList>
    </citation>
    <scope>NUCLEOTIDE SEQUENCE</scope>
    <source>
        <strain evidence="2">CBS 690.94</strain>
    </source>
</reference>